<reference evidence="2 3" key="1">
    <citation type="journal article" date="2008" name="BMC Genomics">
        <title>Acidithiobacillus ferrooxidans metabolism: from genome sequence to industrial applications.</title>
        <authorList>
            <person name="Valdes J."/>
            <person name="Pedroso I."/>
            <person name="Quatrini R."/>
            <person name="Dodson R.J."/>
            <person name="Tettelin H."/>
            <person name="Blake R.II."/>
            <person name="Eisen J.A."/>
            <person name="Holmes D.S."/>
        </authorList>
    </citation>
    <scope>NUCLEOTIDE SEQUENCE [LARGE SCALE GENOMIC DNA]</scope>
    <source>
        <strain evidence="3">ATCC 23270 / DSM 14882 / CIP 104768 / NCIMB 8455</strain>
    </source>
</reference>
<dbReference type="EMBL" id="CP001219">
    <property type="protein sequence ID" value="ACK80022.1"/>
    <property type="molecule type" value="Genomic_DNA"/>
</dbReference>
<protein>
    <submittedName>
        <fullName evidence="2">Uncharacterized protein</fullName>
    </submittedName>
</protein>
<name>B7J861_ACIF2</name>
<organism evidence="2 3">
    <name type="scientific">Acidithiobacillus ferrooxidans (strain ATCC 23270 / DSM 14882 / CIP 104768 / NCIMB 8455)</name>
    <name type="common">Ferrobacillus ferrooxidans (strain ATCC 23270)</name>
    <dbReference type="NCBI Taxonomy" id="243159"/>
    <lineage>
        <taxon>Bacteria</taxon>
        <taxon>Pseudomonadati</taxon>
        <taxon>Pseudomonadota</taxon>
        <taxon>Acidithiobacillia</taxon>
        <taxon>Acidithiobacillales</taxon>
        <taxon>Acidithiobacillaceae</taxon>
        <taxon>Acidithiobacillus</taxon>
    </lineage>
</organism>
<dbReference type="PaxDb" id="243159-AFE_1113"/>
<feature type="compositionally biased region" description="Basic and acidic residues" evidence="1">
    <location>
        <begin position="16"/>
        <end position="38"/>
    </location>
</feature>
<gene>
    <name evidence="2" type="ordered locus">AFE_1113</name>
</gene>
<proteinExistence type="predicted"/>
<dbReference type="GeneID" id="65280406"/>
<dbReference type="Proteomes" id="UP000001362">
    <property type="component" value="Chromosome"/>
</dbReference>
<evidence type="ECO:0000256" key="1">
    <source>
        <dbReference type="SAM" id="MobiDB-lite"/>
    </source>
</evidence>
<dbReference type="STRING" id="243159.AFE_1113"/>
<dbReference type="AlphaFoldDB" id="B7J861"/>
<keyword evidence="3" id="KW-1185">Reference proteome</keyword>
<sequence length="77" mass="8332">MSIPYMIGWRTMAKTPESDQHGRRLHGRDTSSLRAEDSGRTALRTVGWSIATFGAGAILGWAATRKASALEPEDDAS</sequence>
<dbReference type="KEGG" id="afr:AFE_1113"/>
<accession>B7J861</accession>
<dbReference type="HOGENOM" id="CLU_2630027_0_0_6"/>
<evidence type="ECO:0000313" key="3">
    <source>
        <dbReference type="Proteomes" id="UP000001362"/>
    </source>
</evidence>
<feature type="region of interest" description="Disordered" evidence="1">
    <location>
        <begin position="14"/>
        <end position="38"/>
    </location>
</feature>
<dbReference type="RefSeq" id="WP_012606822.1">
    <property type="nucleotide sequence ID" value="NC_011761.1"/>
</dbReference>
<evidence type="ECO:0000313" key="2">
    <source>
        <dbReference type="EMBL" id="ACK80022.1"/>
    </source>
</evidence>